<comment type="subcellular location">
    <subcellularLocation>
        <location evidence="1">Nucleus</location>
    </subcellularLocation>
</comment>
<reference evidence="3" key="2">
    <citation type="submission" date="2021-02" db="EMBL/GenBank/DDBJ databases">
        <authorList>
            <person name="Kimball J.A."/>
            <person name="Haas M.W."/>
            <person name="Macchietto M."/>
            <person name="Kono T."/>
            <person name="Duquette J."/>
            <person name="Shao M."/>
        </authorList>
    </citation>
    <scope>NUCLEOTIDE SEQUENCE</scope>
    <source>
        <tissue evidence="3">Fresh leaf tissue</tissue>
    </source>
</reference>
<dbReference type="GO" id="GO:0019005">
    <property type="term" value="C:SCF ubiquitin ligase complex"/>
    <property type="evidence" value="ECO:0007669"/>
    <property type="project" value="UniProtKB-UniRule"/>
</dbReference>
<dbReference type="GO" id="GO:0005634">
    <property type="term" value="C:nucleus"/>
    <property type="evidence" value="ECO:0007669"/>
    <property type="project" value="UniProtKB-SubCell"/>
</dbReference>
<dbReference type="PANTHER" id="PTHR12874">
    <property type="entry name" value="F-BOX ONLY PROTEIN 48-RELATED"/>
    <property type="match status" value="1"/>
</dbReference>
<name>A0A8J5SQN8_ZIZPA</name>
<comment type="subunit">
    <text evidence="1">Component of the SCF-type E3 ligase complex.</text>
</comment>
<dbReference type="Proteomes" id="UP000729402">
    <property type="component" value="Unassembled WGS sequence"/>
</dbReference>
<dbReference type="GO" id="GO:0016567">
    <property type="term" value="P:protein ubiquitination"/>
    <property type="evidence" value="ECO:0007669"/>
    <property type="project" value="UniProtKB-UniRule"/>
</dbReference>
<dbReference type="GO" id="GO:0009740">
    <property type="term" value="P:gibberellic acid mediated signaling pathway"/>
    <property type="evidence" value="ECO:0007669"/>
    <property type="project" value="TreeGrafter"/>
</dbReference>
<gene>
    <name evidence="3" type="ORF">GUJ93_ZPchr0007g4916</name>
</gene>
<dbReference type="AlphaFoldDB" id="A0A8J5SQN8"/>
<comment type="caution">
    <text evidence="3">The sequence shown here is derived from an EMBL/GenBank/DDBJ whole genome shotgun (WGS) entry which is preliminary data.</text>
</comment>
<sequence>MASMSYARKRRCIRRSEATTTTPLEWEALRLVGPLLDAESLAAASCVSTTWRDVYSDDYLWAQLCRSRYPSALALLPLPDNGGDDASDRHSSPHRRLFALFRSASARRRALPPPRLALDDVTFAVDIFAASGSNTLSFAVAARDADAKTSRFQFEVDLSGRNVAVGQVNYWSVRWTAVQTGIIGVAPAAVVMLDAKAPAARAFARGIGERGETWARETLPAHGCGGAVVDAEVVFDMSAGEERLLEKVRLGLIEHTRYVSIDDGLRYLQHFLL</sequence>
<dbReference type="PANTHER" id="PTHR12874:SF16">
    <property type="entry name" value="OS01G0800800 PROTEIN"/>
    <property type="match status" value="1"/>
</dbReference>
<keyword evidence="4" id="KW-1185">Reference proteome</keyword>
<dbReference type="Pfam" id="PF12937">
    <property type="entry name" value="F-box-like"/>
    <property type="match status" value="1"/>
</dbReference>
<keyword evidence="1" id="KW-0539">Nucleus</keyword>
<proteinExistence type="predicted"/>
<dbReference type="InterPro" id="IPR001810">
    <property type="entry name" value="F-box_dom"/>
</dbReference>
<dbReference type="GO" id="GO:0005737">
    <property type="term" value="C:cytoplasm"/>
    <property type="evidence" value="ECO:0007669"/>
    <property type="project" value="TreeGrafter"/>
</dbReference>
<keyword evidence="1" id="KW-0833">Ubl conjugation pathway</keyword>
<evidence type="ECO:0000313" key="4">
    <source>
        <dbReference type="Proteomes" id="UP000729402"/>
    </source>
</evidence>
<reference evidence="3" key="1">
    <citation type="journal article" date="2021" name="bioRxiv">
        <title>Whole Genome Assembly and Annotation of Northern Wild Rice, Zizania palustris L., Supports a Whole Genome Duplication in the Zizania Genus.</title>
        <authorList>
            <person name="Haas M."/>
            <person name="Kono T."/>
            <person name="Macchietto M."/>
            <person name="Millas R."/>
            <person name="McGilp L."/>
            <person name="Shao M."/>
            <person name="Duquette J."/>
            <person name="Hirsch C.N."/>
            <person name="Kimball J."/>
        </authorList>
    </citation>
    <scope>NUCLEOTIDE SEQUENCE</scope>
    <source>
        <tissue evidence="3">Fresh leaf tissue</tissue>
    </source>
</reference>
<evidence type="ECO:0000259" key="2">
    <source>
        <dbReference type="Pfam" id="PF12937"/>
    </source>
</evidence>
<accession>A0A8J5SQN8</accession>
<dbReference type="OrthoDB" id="1905685at2759"/>
<protein>
    <recommendedName>
        <fullName evidence="1">F-box protein</fullName>
    </recommendedName>
</protein>
<dbReference type="EMBL" id="JAAALK010000282">
    <property type="protein sequence ID" value="KAG8078208.1"/>
    <property type="molecule type" value="Genomic_DNA"/>
</dbReference>
<comment type="function">
    <text evidence="1">Acts as a component of a SCF E3 ubiquitin ligase complexes.</text>
</comment>
<comment type="pathway">
    <text evidence="1">Protein modification; protein ubiquitination.</text>
</comment>
<organism evidence="3 4">
    <name type="scientific">Zizania palustris</name>
    <name type="common">Northern wild rice</name>
    <dbReference type="NCBI Taxonomy" id="103762"/>
    <lineage>
        <taxon>Eukaryota</taxon>
        <taxon>Viridiplantae</taxon>
        <taxon>Streptophyta</taxon>
        <taxon>Embryophyta</taxon>
        <taxon>Tracheophyta</taxon>
        <taxon>Spermatophyta</taxon>
        <taxon>Magnoliopsida</taxon>
        <taxon>Liliopsida</taxon>
        <taxon>Poales</taxon>
        <taxon>Poaceae</taxon>
        <taxon>BOP clade</taxon>
        <taxon>Oryzoideae</taxon>
        <taxon>Oryzeae</taxon>
        <taxon>Zizaniinae</taxon>
        <taxon>Zizania</taxon>
    </lineage>
</organism>
<evidence type="ECO:0000313" key="3">
    <source>
        <dbReference type="EMBL" id="KAG8078208.1"/>
    </source>
</evidence>
<evidence type="ECO:0000256" key="1">
    <source>
        <dbReference type="RuleBase" id="RU369085"/>
    </source>
</evidence>
<dbReference type="GO" id="GO:0031146">
    <property type="term" value="P:SCF-dependent proteasomal ubiquitin-dependent protein catabolic process"/>
    <property type="evidence" value="ECO:0007669"/>
    <property type="project" value="UniProtKB-UniRule"/>
</dbReference>
<feature type="domain" description="F-box" evidence="2">
    <location>
        <begin position="35"/>
        <end position="66"/>
    </location>
</feature>